<evidence type="ECO:0000313" key="1">
    <source>
        <dbReference type="EMBL" id="KAB8356473.1"/>
    </source>
</evidence>
<organism evidence="1 2">
    <name type="scientific">Carpinus fangiana</name>
    <dbReference type="NCBI Taxonomy" id="176857"/>
    <lineage>
        <taxon>Eukaryota</taxon>
        <taxon>Viridiplantae</taxon>
        <taxon>Streptophyta</taxon>
        <taxon>Embryophyta</taxon>
        <taxon>Tracheophyta</taxon>
        <taxon>Spermatophyta</taxon>
        <taxon>Magnoliopsida</taxon>
        <taxon>eudicotyledons</taxon>
        <taxon>Gunneridae</taxon>
        <taxon>Pentapetalae</taxon>
        <taxon>rosids</taxon>
        <taxon>fabids</taxon>
        <taxon>Fagales</taxon>
        <taxon>Betulaceae</taxon>
        <taxon>Carpinus</taxon>
    </lineage>
</organism>
<proteinExistence type="predicted"/>
<keyword evidence="2" id="KW-1185">Reference proteome</keyword>
<evidence type="ECO:0000313" key="2">
    <source>
        <dbReference type="Proteomes" id="UP000327013"/>
    </source>
</evidence>
<name>A0A5N6KWX1_9ROSI</name>
<protein>
    <submittedName>
        <fullName evidence="1">Uncharacterized protein</fullName>
    </submittedName>
</protein>
<dbReference type="EMBL" id="VIBQ01000016">
    <property type="protein sequence ID" value="KAB8356473.1"/>
    <property type="molecule type" value="Genomic_DNA"/>
</dbReference>
<accession>A0A5N6KWX1</accession>
<gene>
    <name evidence="1" type="ORF">FH972_024056</name>
</gene>
<comment type="caution">
    <text evidence="1">The sequence shown here is derived from an EMBL/GenBank/DDBJ whole genome shotgun (WGS) entry which is preliminary data.</text>
</comment>
<dbReference type="AlphaFoldDB" id="A0A5N6KWX1"/>
<dbReference type="Proteomes" id="UP000327013">
    <property type="component" value="Unassembled WGS sequence"/>
</dbReference>
<reference evidence="1 2" key="1">
    <citation type="submission" date="2019-06" db="EMBL/GenBank/DDBJ databases">
        <title>A chromosomal-level reference genome of Carpinus fangiana (Coryloideae, Betulaceae).</title>
        <authorList>
            <person name="Yang X."/>
            <person name="Wang Z."/>
            <person name="Zhang L."/>
            <person name="Hao G."/>
            <person name="Liu J."/>
            <person name="Yang Y."/>
        </authorList>
    </citation>
    <scope>NUCLEOTIDE SEQUENCE [LARGE SCALE GENOMIC DNA]</scope>
    <source>
        <strain evidence="1">Cfa_2016G</strain>
        <tissue evidence="1">Leaf</tissue>
    </source>
</reference>
<sequence length="89" mass="10069">MGGHRWTPLEHAFVTWLMLRRKAVNDIVSIMLTWNSNNRLYNHDIVSNKTKKIRKHCGQTGFTLDGFLQSSLSRAGETLPSFLAGLDPA</sequence>